<dbReference type="InterPro" id="IPR002347">
    <property type="entry name" value="SDR_fam"/>
</dbReference>
<dbReference type="PANTHER" id="PTHR24320:SF33">
    <property type="entry name" value="OXIDOREDUCTASE BLI-4, MITOCHONDRIAL-RELATED"/>
    <property type="match status" value="1"/>
</dbReference>
<comment type="similarity">
    <text evidence="1">Belongs to the short-chain dehydrogenases/reductases (SDR) family.</text>
</comment>
<sequence>MGALDSARNAIAENLGGPATKLATHKFSLSETPSLTGKVAVVTGGSEGIGYGVTHTFLTHDIHKLFILSLSEDVVRGAQAAVASELGQDKADRTTWIRCDLADWGSIKGVAEQIGAQTQRLDVLVNNAGLGAHTFGLSALGVDRHMAINHFGHALLTSHLFPLLKSTAEKGDTVRITNTASNMHQSTPSSTRFESLDEINQDLGASALYGRSKLANILFARWFNRNITQQGHPNIIMNATHPGFVSSRMSKEQIHEPYPLGGYGVSVLAEPLKKDQFEGAVSTVYAATVTKNSGEFICPPAVPEPGTKMAQDEQLADRLMELTKRVIGEKLNGGQREDVLGDLLSP</sequence>
<keyword evidence="4" id="KW-1185">Reference proteome</keyword>
<evidence type="ECO:0000313" key="3">
    <source>
        <dbReference type="EMBL" id="KEY75057.1"/>
    </source>
</evidence>
<dbReference type="EMBL" id="KL647400">
    <property type="protein sequence ID" value="KEY75057.1"/>
    <property type="molecule type" value="Genomic_DNA"/>
</dbReference>
<dbReference type="AlphaFoldDB" id="A0A084BBX8"/>
<dbReference type="InterPro" id="IPR036291">
    <property type="entry name" value="NAD(P)-bd_dom_sf"/>
</dbReference>
<evidence type="ECO:0000313" key="4">
    <source>
        <dbReference type="Proteomes" id="UP000028045"/>
    </source>
</evidence>
<dbReference type="PANTHER" id="PTHR24320">
    <property type="entry name" value="RETINOL DEHYDROGENASE"/>
    <property type="match status" value="1"/>
</dbReference>
<dbReference type="Pfam" id="PF00106">
    <property type="entry name" value="adh_short"/>
    <property type="match status" value="1"/>
</dbReference>
<dbReference type="OrthoDB" id="191139at2759"/>
<protein>
    <submittedName>
        <fullName evidence="3">Uncharacterized protein</fullName>
    </submittedName>
</protein>
<keyword evidence="2" id="KW-0560">Oxidoreductase</keyword>
<organism evidence="3 4">
    <name type="scientific">Stachybotrys chartarum (strain CBS 109288 / IBT 7711)</name>
    <name type="common">Toxic black mold</name>
    <name type="synonym">Stilbospora chartarum</name>
    <dbReference type="NCBI Taxonomy" id="1280523"/>
    <lineage>
        <taxon>Eukaryota</taxon>
        <taxon>Fungi</taxon>
        <taxon>Dikarya</taxon>
        <taxon>Ascomycota</taxon>
        <taxon>Pezizomycotina</taxon>
        <taxon>Sordariomycetes</taxon>
        <taxon>Hypocreomycetidae</taxon>
        <taxon>Hypocreales</taxon>
        <taxon>Stachybotryaceae</taxon>
        <taxon>Stachybotrys</taxon>
    </lineage>
</organism>
<dbReference type="Proteomes" id="UP000028045">
    <property type="component" value="Unassembled WGS sequence"/>
</dbReference>
<reference evidence="3 4" key="1">
    <citation type="journal article" date="2014" name="BMC Genomics">
        <title>Comparative genome sequencing reveals chemotype-specific gene clusters in the toxigenic black mold Stachybotrys.</title>
        <authorList>
            <person name="Semeiks J."/>
            <person name="Borek D."/>
            <person name="Otwinowski Z."/>
            <person name="Grishin N.V."/>
        </authorList>
    </citation>
    <scope>NUCLEOTIDE SEQUENCE [LARGE SCALE GENOMIC DNA]</scope>
    <source>
        <strain evidence="4">CBS 109288 / IBT 7711</strain>
    </source>
</reference>
<dbReference type="SUPFAM" id="SSF51735">
    <property type="entry name" value="NAD(P)-binding Rossmann-fold domains"/>
    <property type="match status" value="1"/>
</dbReference>
<name>A0A084BBX8_STACB</name>
<dbReference type="PRINTS" id="PR00081">
    <property type="entry name" value="GDHRDH"/>
</dbReference>
<evidence type="ECO:0000256" key="1">
    <source>
        <dbReference type="ARBA" id="ARBA00006484"/>
    </source>
</evidence>
<dbReference type="HOGENOM" id="CLU_010194_44_6_1"/>
<gene>
    <name evidence="3" type="ORF">S7711_01521</name>
</gene>
<dbReference type="Gene3D" id="3.40.50.720">
    <property type="entry name" value="NAD(P)-binding Rossmann-like Domain"/>
    <property type="match status" value="1"/>
</dbReference>
<proteinExistence type="inferred from homology"/>
<evidence type="ECO:0000256" key="2">
    <source>
        <dbReference type="ARBA" id="ARBA00023002"/>
    </source>
</evidence>
<accession>A0A084BBX8</accession>
<dbReference type="GO" id="GO:0016491">
    <property type="term" value="F:oxidoreductase activity"/>
    <property type="evidence" value="ECO:0007669"/>
    <property type="project" value="UniProtKB-KW"/>
</dbReference>